<dbReference type="EMBL" id="CP006695">
    <property type="protein sequence ID" value="EKT85152.2"/>
    <property type="molecule type" value="Genomic_DNA"/>
</dbReference>
<reference evidence="1 2" key="2">
    <citation type="journal article" date="2014" name="Emerg. Microbes Infect.">
        <title>Potential impact on kidney infection: a whole-genome analysis of Leptospira santarosai serovar Shermani.</title>
        <authorList>
            <person name="Chou L.F."/>
            <person name="Chen T.W."/>
            <person name="Ko Y.C."/>
            <person name="Pan M.J."/>
            <person name="Tian Y.C."/>
            <person name="Chiu C.H."/>
            <person name="Tang P."/>
            <person name="Hung C.C."/>
            <person name="Yang C.W."/>
        </authorList>
    </citation>
    <scope>NUCLEOTIDE SEQUENCE</scope>
    <source>
        <strain evidence="1 2">LT 821</strain>
    </source>
</reference>
<evidence type="ECO:0000313" key="2">
    <source>
        <dbReference type="Proteomes" id="UP000035800"/>
    </source>
</evidence>
<sequence>MFVASILFMCWNLIRLYSYEDFKKKRLIEVPVKPLPPLERTEEIRNELEDEIIKQYTSHPSLKVNLEKLLNGIKFQERILKELYLEYGYDHDSTQILYHFKSYKAWVEASIKSLTPKGE</sequence>
<dbReference type="Proteomes" id="UP000035800">
    <property type="component" value="Chromosome II"/>
</dbReference>
<name>K8Y372_9LEPT</name>
<proteinExistence type="predicted"/>
<protein>
    <submittedName>
        <fullName evidence="1">Uncharacterized protein</fullName>
    </submittedName>
</protein>
<dbReference type="STRING" id="758847.LSS_19138"/>
<accession>K8Y372</accession>
<reference evidence="1 2" key="1">
    <citation type="journal article" date="2012" name="Gene">
        <title>Sequence of Leptospira santarosai serovar Shermani genome and prediction of virulence-associated genes.</title>
        <authorList>
            <person name="Chou L.F."/>
            <person name="Chen Y.T."/>
            <person name="Lu C.W."/>
            <person name="Ko Y.C."/>
            <person name="Tang C.Y."/>
            <person name="Pan M.J."/>
            <person name="Tian Y.C."/>
            <person name="Chiu C.H."/>
            <person name="Hung C.C."/>
            <person name="Yang C.W."/>
        </authorList>
    </citation>
    <scope>NUCLEOTIDE SEQUENCE [LARGE SCALE GENOMIC DNA]</scope>
    <source>
        <strain evidence="1">LT 821</strain>
    </source>
</reference>
<gene>
    <name evidence="1" type="ORF">LSS_19138</name>
</gene>
<dbReference type="AlphaFoldDB" id="K8Y372"/>
<evidence type="ECO:0000313" key="1">
    <source>
        <dbReference type="EMBL" id="EKT85152.2"/>
    </source>
</evidence>
<organism evidence="1 2">
    <name type="scientific">Leptospira santarosai serovar Shermani str. LT 821</name>
    <dbReference type="NCBI Taxonomy" id="758847"/>
    <lineage>
        <taxon>Bacteria</taxon>
        <taxon>Pseudomonadati</taxon>
        <taxon>Spirochaetota</taxon>
        <taxon>Spirochaetia</taxon>
        <taxon>Leptospirales</taxon>
        <taxon>Leptospiraceae</taxon>
        <taxon>Leptospira</taxon>
    </lineage>
</organism>
<dbReference type="KEGG" id="lst:LSS_19138"/>